<comment type="caution">
    <text evidence="9">The sequence shown here is derived from an EMBL/GenBank/DDBJ whole genome shotgun (WGS) entry which is preliminary data.</text>
</comment>
<dbReference type="Gene3D" id="3.90.550.10">
    <property type="entry name" value="Spore Coat Polysaccharide Biosynthesis Protein SpsA, Chain A"/>
    <property type="match status" value="1"/>
</dbReference>
<dbReference type="InterPro" id="IPR005835">
    <property type="entry name" value="NTP_transferase_dom"/>
</dbReference>
<dbReference type="PANTHER" id="PTHR45887:SF1">
    <property type="entry name" value="TRANSLATION INITIATION FACTOR EIF-2B SUBUNIT EPSILON"/>
    <property type="match status" value="1"/>
</dbReference>
<comment type="similarity">
    <text evidence="2">Belongs to the eIF-2B gamma/epsilon subunits family.</text>
</comment>
<dbReference type="InterPro" id="IPR003307">
    <property type="entry name" value="W2_domain"/>
</dbReference>
<dbReference type="GO" id="GO:0005085">
    <property type="term" value="F:guanyl-nucleotide exchange factor activity"/>
    <property type="evidence" value="ECO:0007669"/>
    <property type="project" value="InterPro"/>
</dbReference>
<dbReference type="Gene3D" id="1.25.40.180">
    <property type="match status" value="1"/>
</dbReference>
<dbReference type="AlphaFoldDB" id="A0AAU9J4W8"/>
<dbReference type="GO" id="GO:0003743">
    <property type="term" value="F:translation initiation factor activity"/>
    <property type="evidence" value="ECO:0007669"/>
    <property type="project" value="TreeGrafter"/>
</dbReference>
<gene>
    <name evidence="9" type="ORF">BSTOLATCC_MIC14464</name>
</gene>
<evidence type="ECO:0000259" key="8">
    <source>
        <dbReference type="PROSITE" id="PS51363"/>
    </source>
</evidence>
<dbReference type="GO" id="GO:0031369">
    <property type="term" value="F:translation initiation factor binding"/>
    <property type="evidence" value="ECO:0007669"/>
    <property type="project" value="InterPro"/>
</dbReference>
<evidence type="ECO:0000256" key="1">
    <source>
        <dbReference type="ARBA" id="ARBA00004514"/>
    </source>
</evidence>
<dbReference type="SUPFAM" id="SSF53448">
    <property type="entry name" value="Nucleotide-diphospho-sugar transferases"/>
    <property type="match status" value="1"/>
</dbReference>
<evidence type="ECO:0000256" key="6">
    <source>
        <dbReference type="ARBA" id="ARBA00046432"/>
    </source>
</evidence>
<evidence type="ECO:0000256" key="3">
    <source>
        <dbReference type="ARBA" id="ARBA00022490"/>
    </source>
</evidence>
<dbReference type="Gene3D" id="2.160.10.10">
    <property type="entry name" value="Hexapeptide repeat proteins"/>
    <property type="match status" value="1"/>
</dbReference>
<evidence type="ECO:0000313" key="10">
    <source>
        <dbReference type="Proteomes" id="UP001162131"/>
    </source>
</evidence>
<reference evidence="9" key="1">
    <citation type="submission" date="2021-09" db="EMBL/GenBank/DDBJ databases">
        <authorList>
            <consortium name="AG Swart"/>
            <person name="Singh M."/>
            <person name="Singh A."/>
            <person name="Seah K."/>
            <person name="Emmerich C."/>
        </authorList>
    </citation>
    <scope>NUCLEOTIDE SEQUENCE</scope>
    <source>
        <strain evidence="9">ATCC30299</strain>
    </source>
</reference>
<organism evidence="9 10">
    <name type="scientific">Blepharisma stoltei</name>
    <dbReference type="NCBI Taxonomy" id="1481888"/>
    <lineage>
        <taxon>Eukaryota</taxon>
        <taxon>Sar</taxon>
        <taxon>Alveolata</taxon>
        <taxon>Ciliophora</taxon>
        <taxon>Postciliodesmatophora</taxon>
        <taxon>Heterotrichea</taxon>
        <taxon>Heterotrichida</taxon>
        <taxon>Blepharismidae</taxon>
        <taxon>Blepharisma</taxon>
    </lineage>
</organism>
<feature type="domain" description="W2" evidence="8">
    <location>
        <begin position="501"/>
        <end position="654"/>
    </location>
</feature>
<dbReference type="EMBL" id="CAJZBQ010000014">
    <property type="protein sequence ID" value="CAG9315714.1"/>
    <property type="molecule type" value="Genomic_DNA"/>
</dbReference>
<dbReference type="Pfam" id="PF00483">
    <property type="entry name" value="NTP_transferase"/>
    <property type="match status" value="1"/>
</dbReference>
<keyword evidence="10" id="KW-1185">Reference proteome</keyword>
<dbReference type="GO" id="GO:0005851">
    <property type="term" value="C:eukaryotic translation initiation factor 2B complex"/>
    <property type="evidence" value="ECO:0007669"/>
    <property type="project" value="TreeGrafter"/>
</dbReference>
<dbReference type="PANTHER" id="PTHR45887">
    <property type="entry name" value="TRANSLATION INITIATION FACTOR EIF-2B SUBUNIT EPSILON"/>
    <property type="match status" value="1"/>
</dbReference>
<dbReference type="CDD" id="cd11558">
    <property type="entry name" value="W2_eIF2B_epsilon"/>
    <property type="match status" value="1"/>
</dbReference>
<dbReference type="SMART" id="SM00515">
    <property type="entry name" value="eIF5C"/>
    <property type="match status" value="1"/>
</dbReference>
<dbReference type="SUPFAM" id="SSF48371">
    <property type="entry name" value="ARM repeat"/>
    <property type="match status" value="1"/>
</dbReference>
<comment type="subunit">
    <text evidence="6">Component of the translation initiation factor 2B (eIF2B) complex which is a heterodecamer of two sets of five different subunits: alpha, beta, gamma, delta and epsilon. Subunits alpha, beta and delta comprise a regulatory subcomplex and subunits epsilon and gamma comprise a catalytic subcomplex. Within the complex, the hexameric regulatory complex resides at the center, with the two heterodimeric catalytic subcomplexes bound on opposite sides.</text>
</comment>
<protein>
    <recommendedName>
        <fullName evidence="4">Translation initiation factor eIF2B subunit epsilon</fullName>
    </recommendedName>
    <alternativeName>
        <fullName evidence="5">eIF2B GDP-GTP exchange factor subunit epsilon</fullName>
    </alternativeName>
</protein>
<dbReference type="InterPro" id="IPR056764">
    <property type="entry name" value="LbH_EIF2B3/5"/>
</dbReference>
<keyword evidence="3" id="KW-0963">Cytoplasm</keyword>
<proteinExistence type="inferred from homology"/>
<dbReference type="InterPro" id="IPR044123">
    <property type="entry name" value="W2_eIF2B_epsilon"/>
</dbReference>
<sequence>MSKPSEHSQAGDEIKEKDEIVAVMVADSFTRAFWPITNDTPKALIPLCNIPMIEYTLELLALNKIKKIYIFCCSHAQQVLDYIESQHYSHFQVIPLYQPSCKSLGDVFRELDAKQIIRKDFLLLFADCVGNANLQDAINKHKELRHENKEFILTKVFKEERVDSPLRTEEDQTVVVLDQDQILQYDCISGCSQAKMNSNIKFKAARQFKVRYDLVDTGINICSHDVLHYFSDSFDYHDLRDHLMKDLITSEIYSDKFAAYVIPKHQYLAQVKVPQVYDAISRDIMNRWMHPVCLSTNLIPPTTPTCYKCSRNSIYKEDKVQIGHTSTIDPPTAIGSGTKIGDKTHITGSVIGRGCIIGNGVTIEHSYIWDNVLVEDGCVISHAIICTNADIGKNSRLLRGSIICKDVVLNEDTVIPETARVSLYKYDSHHKKYEKSDEGTDLGKGFIFNRELDPELHESLTAKKIEGQCIGGKFYWLESEEEQSESDESSDEGEIIIPQKGMSKEHFIEEITQMVAEAIERDDDVENVKVEINSLKFSANQSFENCITGIVKGILDTAPVKPAGHIKKWKGILEIYVRSEHEKSQTIREIESHIQNLSCKSQFNWIVKVLYEADVINEEAIINWYNETQSDDLKAQMAPFVEWLQEEEEEEEDEEEEEEEGEEEEEKEEEEDEED</sequence>
<evidence type="ECO:0000256" key="5">
    <source>
        <dbReference type="ARBA" id="ARBA00044345"/>
    </source>
</evidence>
<accession>A0AAU9J4W8</accession>
<dbReference type="Pfam" id="PF25084">
    <property type="entry name" value="LbH_EIF2B"/>
    <property type="match status" value="1"/>
</dbReference>
<name>A0AAU9J4W8_9CILI</name>
<dbReference type="PROSITE" id="PS51363">
    <property type="entry name" value="W2"/>
    <property type="match status" value="1"/>
</dbReference>
<dbReference type="InterPro" id="IPR051956">
    <property type="entry name" value="eIF2B_epsilon"/>
</dbReference>
<evidence type="ECO:0000256" key="7">
    <source>
        <dbReference type="SAM" id="MobiDB-lite"/>
    </source>
</evidence>
<evidence type="ECO:0000313" key="9">
    <source>
        <dbReference type="EMBL" id="CAG9315714.1"/>
    </source>
</evidence>
<dbReference type="InterPro" id="IPR029044">
    <property type="entry name" value="Nucleotide-diphossugar_trans"/>
</dbReference>
<dbReference type="Proteomes" id="UP001162131">
    <property type="component" value="Unassembled WGS sequence"/>
</dbReference>
<dbReference type="InterPro" id="IPR016024">
    <property type="entry name" value="ARM-type_fold"/>
</dbReference>
<evidence type="ECO:0000256" key="4">
    <source>
        <dbReference type="ARBA" id="ARBA00044144"/>
    </source>
</evidence>
<comment type="subcellular location">
    <subcellularLocation>
        <location evidence="1">Cytoplasm</location>
        <location evidence="1">Cytosol</location>
    </subcellularLocation>
</comment>
<feature type="region of interest" description="Disordered" evidence="7">
    <location>
        <begin position="644"/>
        <end position="675"/>
    </location>
</feature>
<dbReference type="Pfam" id="PF02020">
    <property type="entry name" value="W2"/>
    <property type="match status" value="1"/>
</dbReference>
<evidence type="ECO:0000256" key="2">
    <source>
        <dbReference type="ARBA" id="ARBA00007878"/>
    </source>
</evidence>